<evidence type="ECO:0000256" key="3">
    <source>
        <dbReference type="ARBA" id="ARBA00022960"/>
    </source>
</evidence>
<dbReference type="PANTHER" id="PTHR30582:SF2">
    <property type="entry name" value="L,D-TRANSPEPTIDASE YCIB-RELATED"/>
    <property type="match status" value="1"/>
</dbReference>
<organism evidence="9 10">
    <name type="scientific">Limosilactobacillus panis DSM 6035</name>
    <dbReference type="NCBI Taxonomy" id="1423782"/>
    <lineage>
        <taxon>Bacteria</taxon>
        <taxon>Bacillati</taxon>
        <taxon>Bacillota</taxon>
        <taxon>Bacilli</taxon>
        <taxon>Lactobacillales</taxon>
        <taxon>Lactobacillaceae</taxon>
        <taxon>Limosilactobacillus</taxon>
    </lineage>
</organism>
<evidence type="ECO:0000313" key="9">
    <source>
        <dbReference type="EMBL" id="KRM25423.1"/>
    </source>
</evidence>
<dbReference type="PROSITE" id="PS52029">
    <property type="entry name" value="LD_TPASE"/>
    <property type="match status" value="1"/>
</dbReference>
<feature type="signal peptide" evidence="7">
    <location>
        <begin position="1"/>
        <end position="24"/>
    </location>
</feature>
<dbReference type="EMBL" id="AZGM01000125">
    <property type="protein sequence ID" value="KRM25423.1"/>
    <property type="molecule type" value="Genomic_DNA"/>
</dbReference>
<accession>A0A0R1X5B9</accession>
<dbReference type="InterPro" id="IPR005490">
    <property type="entry name" value="LD_TPept_cat_dom"/>
</dbReference>
<dbReference type="CDD" id="cd16913">
    <property type="entry name" value="YkuD_like"/>
    <property type="match status" value="1"/>
</dbReference>
<keyword evidence="3 6" id="KW-0133">Cell shape</keyword>
<keyword evidence="7" id="KW-0732">Signal</keyword>
<dbReference type="STRING" id="1423782.FD32_GL000828"/>
<dbReference type="GO" id="GO:0008360">
    <property type="term" value="P:regulation of cell shape"/>
    <property type="evidence" value="ECO:0007669"/>
    <property type="project" value="UniProtKB-UniRule"/>
</dbReference>
<dbReference type="GO" id="GO:0005576">
    <property type="term" value="C:extracellular region"/>
    <property type="evidence" value="ECO:0007669"/>
    <property type="project" value="TreeGrafter"/>
</dbReference>
<gene>
    <name evidence="9" type="ORF">FD32_GL000828</name>
</gene>
<feature type="domain" description="L,D-TPase catalytic" evidence="8">
    <location>
        <begin position="52"/>
        <end position="182"/>
    </location>
</feature>
<evidence type="ECO:0000256" key="2">
    <source>
        <dbReference type="ARBA" id="ARBA00022679"/>
    </source>
</evidence>
<dbReference type="SUPFAM" id="SSF141523">
    <property type="entry name" value="L,D-transpeptidase catalytic domain-like"/>
    <property type="match status" value="1"/>
</dbReference>
<dbReference type="PATRIC" id="fig|1423782.4.peg.856"/>
<dbReference type="AlphaFoldDB" id="A0A0R1X5B9"/>
<keyword evidence="4 6" id="KW-0573">Peptidoglycan synthesis</keyword>
<proteinExistence type="predicted"/>
<dbReference type="Proteomes" id="UP000051412">
    <property type="component" value="Unassembled WGS sequence"/>
</dbReference>
<evidence type="ECO:0000313" key="10">
    <source>
        <dbReference type="Proteomes" id="UP000051412"/>
    </source>
</evidence>
<name>A0A0R1X5B9_9LACO</name>
<comment type="caution">
    <text evidence="9">The sequence shown here is derived from an EMBL/GenBank/DDBJ whole genome shotgun (WGS) entry which is preliminary data.</text>
</comment>
<dbReference type="InterPro" id="IPR050979">
    <property type="entry name" value="LD-transpeptidase"/>
</dbReference>
<dbReference type="Gene3D" id="2.40.440.10">
    <property type="entry name" value="L,D-transpeptidase catalytic domain-like"/>
    <property type="match status" value="1"/>
</dbReference>
<sequence length="184" mass="20512">MKKLLLITLVGVFAFITTSVTASADSHMRTPIDYRKPSETIPYPDIDKLKDPWIKVSINKKRVYIMSGNKAVYTMYCSAGKYENKDGKRVSTTPTGTFAIQSERGNSFYNPSVKCGANNYVSWHDNGSYLFHSVPTDKDGHYIKSEAAKLGKMTASHGCVRLSVPDSKWMMNVPEGTKVVVQDN</sequence>
<evidence type="ECO:0000259" key="8">
    <source>
        <dbReference type="PROSITE" id="PS52029"/>
    </source>
</evidence>
<evidence type="ECO:0000256" key="5">
    <source>
        <dbReference type="ARBA" id="ARBA00023316"/>
    </source>
</evidence>
<reference evidence="9 10" key="1">
    <citation type="journal article" date="2015" name="Genome Announc.">
        <title>Expanding the biotechnology potential of lactobacilli through comparative genomics of 213 strains and associated genera.</title>
        <authorList>
            <person name="Sun Z."/>
            <person name="Harris H.M."/>
            <person name="McCann A."/>
            <person name="Guo C."/>
            <person name="Argimon S."/>
            <person name="Zhang W."/>
            <person name="Yang X."/>
            <person name="Jeffery I.B."/>
            <person name="Cooney J.C."/>
            <person name="Kagawa T.F."/>
            <person name="Liu W."/>
            <person name="Song Y."/>
            <person name="Salvetti E."/>
            <person name="Wrobel A."/>
            <person name="Rasinkangas P."/>
            <person name="Parkhill J."/>
            <person name="Rea M.C."/>
            <person name="O'Sullivan O."/>
            <person name="Ritari J."/>
            <person name="Douillard F.P."/>
            <person name="Paul Ross R."/>
            <person name="Yang R."/>
            <person name="Briner A.E."/>
            <person name="Felis G.E."/>
            <person name="de Vos W.M."/>
            <person name="Barrangou R."/>
            <person name="Klaenhammer T.R."/>
            <person name="Caufield P.W."/>
            <person name="Cui Y."/>
            <person name="Zhang H."/>
            <person name="O'Toole P.W."/>
        </authorList>
    </citation>
    <scope>NUCLEOTIDE SEQUENCE [LARGE SCALE GENOMIC DNA]</scope>
    <source>
        <strain evidence="9 10">DSM 6035</strain>
    </source>
</reference>
<evidence type="ECO:0000256" key="1">
    <source>
        <dbReference type="ARBA" id="ARBA00004752"/>
    </source>
</evidence>
<comment type="pathway">
    <text evidence="1 6">Cell wall biogenesis; peptidoglycan biosynthesis.</text>
</comment>
<feature type="active site" description="Nucleophile" evidence="6">
    <location>
        <position position="159"/>
    </location>
</feature>
<keyword evidence="5 6" id="KW-0961">Cell wall biogenesis/degradation</keyword>
<dbReference type="GO" id="GO:0071555">
    <property type="term" value="P:cell wall organization"/>
    <property type="evidence" value="ECO:0007669"/>
    <property type="project" value="UniProtKB-UniRule"/>
</dbReference>
<evidence type="ECO:0000256" key="4">
    <source>
        <dbReference type="ARBA" id="ARBA00022984"/>
    </source>
</evidence>
<dbReference type="InterPro" id="IPR038063">
    <property type="entry name" value="Transpep_catalytic_dom"/>
</dbReference>
<dbReference type="GO" id="GO:0018104">
    <property type="term" value="P:peptidoglycan-protein cross-linking"/>
    <property type="evidence" value="ECO:0007669"/>
    <property type="project" value="TreeGrafter"/>
</dbReference>
<evidence type="ECO:0000256" key="7">
    <source>
        <dbReference type="SAM" id="SignalP"/>
    </source>
</evidence>
<dbReference type="UniPathway" id="UPA00219"/>
<evidence type="ECO:0000256" key="6">
    <source>
        <dbReference type="PROSITE-ProRule" id="PRU01373"/>
    </source>
</evidence>
<keyword evidence="10" id="KW-1185">Reference proteome</keyword>
<dbReference type="Pfam" id="PF03734">
    <property type="entry name" value="YkuD"/>
    <property type="match status" value="1"/>
</dbReference>
<keyword evidence="2" id="KW-0808">Transferase</keyword>
<feature type="chain" id="PRO_5006413080" evidence="7">
    <location>
        <begin position="25"/>
        <end position="184"/>
    </location>
</feature>
<dbReference type="GO" id="GO:0016740">
    <property type="term" value="F:transferase activity"/>
    <property type="evidence" value="ECO:0007669"/>
    <property type="project" value="UniProtKB-KW"/>
</dbReference>
<dbReference type="GO" id="GO:0071972">
    <property type="term" value="F:peptidoglycan L,D-transpeptidase activity"/>
    <property type="evidence" value="ECO:0007669"/>
    <property type="project" value="TreeGrafter"/>
</dbReference>
<dbReference type="PANTHER" id="PTHR30582">
    <property type="entry name" value="L,D-TRANSPEPTIDASE"/>
    <property type="match status" value="1"/>
</dbReference>
<feature type="active site" description="Proton donor/acceptor" evidence="6">
    <location>
        <position position="132"/>
    </location>
</feature>
<protein>
    <submittedName>
        <fullName evidence="9">ErfK family cell surface protein</fullName>
    </submittedName>
</protein>